<gene>
    <name evidence="1" type="ORF">DERYTH_LOCUS8833</name>
</gene>
<dbReference type="EMBL" id="CAJVPY010004651">
    <property type="protein sequence ID" value="CAG8624851.1"/>
    <property type="molecule type" value="Genomic_DNA"/>
</dbReference>
<name>A0A9N9GRL8_9GLOM</name>
<dbReference type="AlphaFoldDB" id="A0A9N9GRL8"/>
<comment type="caution">
    <text evidence="1">The sequence shown here is derived from an EMBL/GenBank/DDBJ whole genome shotgun (WGS) entry which is preliminary data.</text>
</comment>
<evidence type="ECO:0000313" key="2">
    <source>
        <dbReference type="Proteomes" id="UP000789405"/>
    </source>
</evidence>
<keyword evidence="2" id="KW-1185">Reference proteome</keyword>
<accession>A0A9N9GRL8</accession>
<dbReference type="Proteomes" id="UP000789405">
    <property type="component" value="Unassembled WGS sequence"/>
</dbReference>
<evidence type="ECO:0000313" key="1">
    <source>
        <dbReference type="EMBL" id="CAG8624851.1"/>
    </source>
</evidence>
<reference evidence="1" key="1">
    <citation type="submission" date="2021-06" db="EMBL/GenBank/DDBJ databases">
        <authorList>
            <person name="Kallberg Y."/>
            <person name="Tangrot J."/>
            <person name="Rosling A."/>
        </authorList>
    </citation>
    <scope>NUCLEOTIDE SEQUENCE</scope>
    <source>
        <strain evidence="1">MA453B</strain>
    </source>
</reference>
<proteinExistence type="predicted"/>
<sequence>MKKGNVRKEVSEKRRIVFEMSSVRKWKGGIEKNNTREDVILEKVWFQEKMCLERVMWDKDSVRKELLSDK</sequence>
<protein>
    <submittedName>
        <fullName evidence="1">7372_t:CDS:1</fullName>
    </submittedName>
</protein>
<organism evidence="1 2">
    <name type="scientific">Dentiscutata erythropus</name>
    <dbReference type="NCBI Taxonomy" id="1348616"/>
    <lineage>
        <taxon>Eukaryota</taxon>
        <taxon>Fungi</taxon>
        <taxon>Fungi incertae sedis</taxon>
        <taxon>Mucoromycota</taxon>
        <taxon>Glomeromycotina</taxon>
        <taxon>Glomeromycetes</taxon>
        <taxon>Diversisporales</taxon>
        <taxon>Gigasporaceae</taxon>
        <taxon>Dentiscutata</taxon>
    </lineage>
</organism>